<reference evidence="12" key="6">
    <citation type="submission" date="2021-10" db="EMBL/GenBank/DDBJ databases">
        <title>Collection of gut derived symbiotic bacterial strains cultured from healthy donors.</title>
        <authorList>
            <person name="Lin H."/>
            <person name="Littmann E."/>
            <person name="Kohout C."/>
            <person name="Pamer E.G."/>
        </authorList>
    </citation>
    <scope>NUCLEOTIDE SEQUENCE</scope>
    <source>
        <strain evidence="12">DFI.7.28A</strain>
    </source>
</reference>
<evidence type="ECO:0000313" key="17">
    <source>
        <dbReference type="Proteomes" id="UP000324325"/>
    </source>
</evidence>
<dbReference type="Proteomes" id="UP000095673">
    <property type="component" value="Unassembled WGS sequence"/>
</dbReference>
<dbReference type="Proteomes" id="UP000324325">
    <property type="component" value="Unassembled WGS sequence"/>
</dbReference>
<dbReference type="EMBL" id="JAJCJQ010000014">
    <property type="protein sequence ID" value="MCB6961189.1"/>
    <property type="molecule type" value="Genomic_DNA"/>
</dbReference>
<proteinExistence type="predicted"/>
<feature type="transmembrane region" description="Helical" evidence="9">
    <location>
        <begin position="180"/>
        <end position="200"/>
    </location>
</feature>
<reference evidence="15 16" key="1">
    <citation type="submission" date="2015-09" db="EMBL/GenBank/DDBJ databases">
        <authorList>
            <consortium name="Pathogen Informatics"/>
        </authorList>
    </citation>
    <scope>NUCLEOTIDE SEQUENCE [LARGE SCALE GENOMIC DNA]</scope>
    <source>
        <strain evidence="11 15">2789STDY5608860</strain>
        <strain evidence="10 16">2789STDY5834968</strain>
    </source>
</reference>
<evidence type="ECO:0000313" key="10">
    <source>
        <dbReference type="EMBL" id="CUN14712.1"/>
    </source>
</evidence>
<keyword evidence="8 9" id="KW-0472">Membrane</keyword>
<keyword evidence="3" id="KW-1003">Cell membrane</keyword>
<dbReference type="GO" id="GO:0005886">
    <property type="term" value="C:plasma membrane"/>
    <property type="evidence" value="ECO:0007669"/>
    <property type="project" value="UniProtKB-SubCell"/>
</dbReference>
<reference evidence="14 17" key="2">
    <citation type="submission" date="2019-08" db="EMBL/GenBank/DDBJ databases">
        <authorList>
            <person name="Duncan S."/>
            <person name="Walker A."/>
        </authorList>
    </citation>
    <scope>NUCLEOTIDE SEQUENCE [LARGE SCALE GENOMIC DNA]</scope>
    <source>
        <strain evidence="14 17">L2-21</strain>
    </source>
</reference>
<keyword evidence="2" id="KW-0813">Transport</keyword>
<evidence type="ECO:0000313" key="15">
    <source>
        <dbReference type="Proteomes" id="UP000095384"/>
    </source>
</evidence>
<comment type="subcellular location">
    <subcellularLocation>
        <location evidence="1">Cell membrane</location>
        <topology evidence="1">Multi-pass membrane protein</topology>
    </subcellularLocation>
</comment>
<dbReference type="Proteomes" id="UP001197741">
    <property type="component" value="Unassembled WGS sequence"/>
</dbReference>
<name>A0A173UI88_9FIRM</name>
<reference evidence="13" key="5">
    <citation type="submission" date="2020-02" db="EMBL/GenBank/DDBJ databases">
        <authorList>
            <person name="Littmann E."/>
            <person name="Sorbara M."/>
        </authorList>
    </citation>
    <scope>NUCLEOTIDE SEQUENCE</scope>
    <source>
        <strain evidence="13">MSK.17.79</strain>
    </source>
</reference>
<dbReference type="RefSeq" id="WP_015567961.1">
    <property type="nucleotide sequence ID" value="NZ_CP143947.1"/>
</dbReference>
<feature type="transmembrane region" description="Helical" evidence="9">
    <location>
        <begin position="6"/>
        <end position="26"/>
    </location>
</feature>
<dbReference type="Proteomes" id="UP000095384">
    <property type="component" value="Unassembled WGS sequence"/>
</dbReference>
<dbReference type="EMBL" id="CYYW01000024">
    <property type="protein sequence ID" value="CUO57866.1"/>
    <property type="molecule type" value="Genomic_DNA"/>
</dbReference>
<keyword evidence="6 9" id="KW-0812">Transmembrane</keyword>
<evidence type="ECO:0000256" key="8">
    <source>
        <dbReference type="ARBA" id="ARBA00023136"/>
    </source>
</evidence>
<dbReference type="Proteomes" id="UP001193670">
    <property type="component" value="Unassembled WGS sequence"/>
</dbReference>
<organism evidence="10 16">
    <name type="scientific">Agathobacter rectalis</name>
    <dbReference type="NCBI Taxonomy" id="39491"/>
    <lineage>
        <taxon>Bacteria</taxon>
        <taxon>Bacillati</taxon>
        <taxon>Bacillota</taxon>
        <taxon>Clostridia</taxon>
        <taxon>Lachnospirales</taxon>
        <taxon>Lachnospiraceae</taxon>
        <taxon>Agathobacter</taxon>
    </lineage>
</organism>
<evidence type="ECO:0000313" key="13">
    <source>
        <dbReference type="EMBL" id="NSC27691.1"/>
    </source>
</evidence>
<keyword evidence="4 12" id="KW-0762">Sugar transport</keyword>
<keyword evidence="5" id="KW-0598">Phosphotransferase system</keyword>
<evidence type="ECO:0000313" key="12">
    <source>
        <dbReference type="EMBL" id="MCB6961189.1"/>
    </source>
</evidence>
<dbReference type="PROSITE" id="PS51106">
    <property type="entry name" value="PTS_EIIC_TYPE_4"/>
    <property type="match status" value="1"/>
</dbReference>
<feature type="transmembrane region" description="Helical" evidence="9">
    <location>
        <begin position="207"/>
        <end position="237"/>
    </location>
</feature>
<evidence type="ECO:0000256" key="2">
    <source>
        <dbReference type="ARBA" id="ARBA00022448"/>
    </source>
</evidence>
<dbReference type="EMBL" id="VSTG01000012">
    <property type="protein sequence ID" value="TYL57277.1"/>
    <property type="molecule type" value="Genomic_DNA"/>
</dbReference>
<evidence type="ECO:0000313" key="16">
    <source>
        <dbReference type="Proteomes" id="UP000095673"/>
    </source>
</evidence>
<evidence type="ECO:0000256" key="3">
    <source>
        <dbReference type="ARBA" id="ARBA00022475"/>
    </source>
</evidence>
<dbReference type="PANTHER" id="PTHR32502:SF8">
    <property type="entry name" value="N-ACETYLGALACTOSAMINE PERMEASE IIC COMPONENT 1"/>
    <property type="match status" value="1"/>
</dbReference>
<gene>
    <name evidence="10" type="primary">agaC</name>
    <name evidence="11" type="ORF">ERS852417_02618</name>
    <name evidence="10" type="ORF">ERS852580_02206</name>
    <name evidence="14" type="ORF">FYL37_09820</name>
    <name evidence="13" type="ORF">G4319_10110</name>
    <name evidence="12" type="ORF">LIZ82_09855</name>
</gene>
<evidence type="ECO:0000256" key="7">
    <source>
        <dbReference type="ARBA" id="ARBA00022989"/>
    </source>
</evidence>
<evidence type="ECO:0000256" key="1">
    <source>
        <dbReference type="ARBA" id="ARBA00004651"/>
    </source>
</evidence>
<reference evidence="13" key="4">
    <citation type="journal article" date="2020" name="Cell Host Microbe">
        <title>Functional and Genomic Variation between Human-Derived Isolates of Lachnospiraceae Reveals Inter- and Intra-Species Diversity.</title>
        <authorList>
            <person name="Sorbara M.T."/>
            <person name="Littmann E.R."/>
            <person name="Fontana E."/>
            <person name="Moody T.U."/>
            <person name="Kohout C.E."/>
            <person name="Gjonbalaj M."/>
            <person name="Eaton V."/>
            <person name="Seok R."/>
            <person name="Leiner I.M."/>
            <person name="Pamer E.G."/>
        </authorList>
    </citation>
    <scope>NUCLEOTIDE SEQUENCE</scope>
    <source>
        <strain evidence="13">MSK.17.79</strain>
    </source>
</reference>
<dbReference type="InterPro" id="IPR004700">
    <property type="entry name" value="PTS_IIC_man"/>
</dbReference>
<evidence type="ECO:0000313" key="11">
    <source>
        <dbReference type="EMBL" id="CUO57866.1"/>
    </source>
</evidence>
<evidence type="ECO:0000313" key="14">
    <source>
        <dbReference type="EMBL" id="TYL57277.1"/>
    </source>
</evidence>
<dbReference type="Pfam" id="PF03609">
    <property type="entry name" value="EII-Sor"/>
    <property type="match status" value="1"/>
</dbReference>
<keyword evidence="7 9" id="KW-1133">Transmembrane helix</keyword>
<evidence type="ECO:0000256" key="4">
    <source>
        <dbReference type="ARBA" id="ARBA00022597"/>
    </source>
</evidence>
<dbReference type="OrthoDB" id="9815089at2"/>
<dbReference type="EMBL" id="CYXM01000010">
    <property type="protein sequence ID" value="CUN14712.1"/>
    <property type="molecule type" value="Genomic_DNA"/>
</dbReference>
<evidence type="ECO:0000256" key="5">
    <source>
        <dbReference type="ARBA" id="ARBA00022683"/>
    </source>
</evidence>
<protein>
    <submittedName>
        <fullName evidence="12">PTS sugar transporter subunit IIC</fullName>
    </submittedName>
    <submittedName>
        <fullName evidence="10">PTS system N-acetylgalactosamine-specific EIIC component 1</fullName>
    </submittedName>
</protein>
<feature type="transmembrane region" description="Helical" evidence="9">
    <location>
        <begin position="140"/>
        <end position="160"/>
    </location>
</feature>
<dbReference type="InterPro" id="IPR050303">
    <property type="entry name" value="GatZ_KbaZ_carbometab"/>
</dbReference>
<sequence>MILKAILLGLVAMLGHTNFLFGTNLLDRPLIMCTLTGLVMGDLKSGIIIGAMMELAFIGAFSVGASLPPDMISGGVLGAALTLAAGNDPEVALTIGVPIASLALLMKNACKIFILPIFVHKADDYAVKGNSKGVARMHMLGGFLYLNLPYGIFVFLAFLLGNTVIQSVLDAIPQFVKSGLTIATGLMPALGFAVLASMIINKKNWYFLLLGFLISAYMGMSVTGVALFATVIALIIVNMQNNQVITATEMGGDEDDDF</sequence>
<dbReference type="EMBL" id="JAAILW010000018">
    <property type="protein sequence ID" value="NSC27691.1"/>
    <property type="molecule type" value="Genomic_DNA"/>
</dbReference>
<evidence type="ECO:0000256" key="6">
    <source>
        <dbReference type="ARBA" id="ARBA00022692"/>
    </source>
</evidence>
<feature type="transmembrane region" description="Helical" evidence="9">
    <location>
        <begin position="47"/>
        <end position="67"/>
    </location>
</feature>
<dbReference type="PANTHER" id="PTHR32502">
    <property type="entry name" value="N-ACETYLGALACTOSAMINE PERMEASE II COMPONENT-RELATED"/>
    <property type="match status" value="1"/>
</dbReference>
<accession>A0A173UI88</accession>
<evidence type="ECO:0000256" key="9">
    <source>
        <dbReference type="SAM" id="Phobius"/>
    </source>
</evidence>
<dbReference type="AlphaFoldDB" id="A0A173UI88"/>
<dbReference type="GO" id="GO:0009401">
    <property type="term" value="P:phosphoenolpyruvate-dependent sugar phosphotransferase system"/>
    <property type="evidence" value="ECO:0007669"/>
    <property type="project" value="UniProtKB-KW"/>
</dbReference>
<reference evidence="14 17" key="3">
    <citation type="submission" date="2019-09" db="EMBL/GenBank/DDBJ databases">
        <title>Strain-level analysis of Eubacterium rectale using genomes from metagenomes.</title>
        <authorList>
            <person name="Karcher N."/>
            <person name="Segata N."/>
        </authorList>
    </citation>
    <scope>NUCLEOTIDE SEQUENCE [LARGE SCALE GENOMIC DNA]</scope>
    <source>
        <strain evidence="14 17">L2-21</strain>
    </source>
</reference>